<dbReference type="EMBL" id="WNXQ01000001">
    <property type="protein sequence ID" value="MWB76553.1"/>
    <property type="molecule type" value="Genomic_DNA"/>
</dbReference>
<dbReference type="RefSeq" id="WP_160380698.1">
    <property type="nucleotide sequence ID" value="NZ_WNXQ01000001.1"/>
</dbReference>
<evidence type="ECO:0000313" key="3">
    <source>
        <dbReference type="EMBL" id="MWB76553.1"/>
    </source>
</evidence>
<keyword evidence="1" id="KW-0238">DNA-binding</keyword>
<accession>A0A844W764</accession>
<dbReference type="Proteomes" id="UP000443843">
    <property type="component" value="Unassembled WGS sequence"/>
</dbReference>
<evidence type="ECO:0000259" key="2">
    <source>
        <dbReference type="PROSITE" id="PS50943"/>
    </source>
</evidence>
<dbReference type="InterPro" id="IPR010982">
    <property type="entry name" value="Lambda_DNA-bd_dom_sf"/>
</dbReference>
<gene>
    <name evidence="3" type="ORF">GLS40_00790</name>
</gene>
<keyword evidence="4" id="KW-1185">Reference proteome</keyword>
<dbReference type="GO" id="GO:0005829">
    <property type="term" value="C:cytosol"/>
    <property type="evidence" value="ECO:0007669"/>
    <property type="project" value="TreeGrafter"/>
</dbReference>
<dbReference type="Pfam" id="PF13560">
    <property type="entry name" value="HTH_31"/>
    <property type="match status" value="1"/>
</dbReference>
<sequence>MDTLTTRLAERLRALRRERGHSLDQLTALSGVSRGTLSRLENGEVSPTAEVLGKLCAAYGLPMSRLMRMIEGAPAPLVPLAAQEDWIDPATGFRRRAVSPPAAWLSGEVIEGHLPPDTVIRYAAPPVMGLEHHLILREGALEMEIGATTHSLRPGDCLRYVLDGPTAFRGGPEGALYLLFMV</sequence>
<dbReference type="AlphaFoldDB" id="A0A844W764"/>
<dbReference type="InterPro" id="IPR050807">
    <property type="entry name" value="TransReg_Diox_bact_type"/>
</dbReference>
<dbReference type="CDD" id="cd00093">
    <property type="entry name" value="HTH_XRE"/>
    <property type="match status" value="1"/>
</dbReference>
<feature type="domain" description="HTH cro/C1-type" evidence="2">
    <location>
        <begin position="12"/>
        <end position="66"/>
    </location>
</feature>
<dbReference type="PANTHER" id="PTHR46797:SF10">
    <property type="entry name" value="BLR1115 PROTEIN"/>
    <property type="match status" value="1"/>
</dbReference>
<dbReference type="SUPFAM" id="SSF47413">
    <property type="entry name" value="lambda repressor-like DNA-binding domains"/>
    <property type="match status" value="1"/>
</dbReference>
<dbReference type="SMART" id="SM00530">
    <property type="entry name" value="HTH_XRE"/>
    <property type="match status" value="1"/>
</dbReference>
<evidence type="ECO:0000313" key="4">
    <source>
        <dbReference type="Proteomes" id="UP000443843"/>
    </source>
</evidence>
<dbReference type="Gene3D" id="1.10.260.40">
    <property type="entry name" value="lambda repressor-like DNA-binding domains"/>
    <property type="match status" value="1"/>
</dbReference>
<dbReference type="InterPro" id="IPR011051">
    <property type="entry name" value="RmlC_Cupin_sf"/>
</dbReference>
<organism evidence="3 4">
    <name type="scientific">Pseudooceanicola pacificus</name>
    <dbReference type="NCBI Taxonomy" id="2676438"/>
    <lineage>
        <taxon>Bacteria</taxon>
        <taxon>Pseudomonadati</taxon>
        <taxon>Pseudomonadota</taxon>
        <taxon>Alphaproteobacteria</taxon>
        <taxon>Rhodobacterales</taxon>
        <taxon>Paracoccaceae</taxon>
        <taxon>Pseudooceanicola</taxon>
    </lineage>
</organism>
<dbReference type="CDD" id="cd02209">
    <property type="entry name" value="cupin_XRE_C"/>
    <property type="match status" value="1"/>
</dbReference>
<dbReference type="PANTHER" id="PTHR46797">
    <property type="entry name" value="HTH-TYPE TRANSCRIPTIONAL REGULATOR"/>
    <property type="match status" value="1"/>
</dbReference>
<proteinExistence type="predicted"/>
<reference evidence="3 4" key="1">
    <citation type="submission" date="2019-11" db="EMBL/GenBank/DDBJ databases">
        <title>Pseudooceanicola pacifica sp. nov., isolated from deep-sea sediment of the Pacific Ocean.</title>
        <authorList>
            <person name="Lyu L."/>
        </authorList>
    </citation>
    <scope>NUCLEOTIDE SEQUENCE [LARGE SCALE GENOMIC DNA]</scope>
    <source>
        <strain evidence="3 4">216_PA32_1</strain>
    </source>
</reference>
<dbReference type="GO" id="GO:0003677">
    <property type="term" value="F:DNA binding"/>
    <property type="evidence" value="ECO:0007669"/>
    <property type="project" value="UniProtKB-KW"/>
</dbReference>
<comment type="caution">
    <text evidence="3">The sequence shown here is derived from an EMBL/GenBank/DDBJ whole genome shotgun (WGS) entry which is preliminary data.</text>
</comment>
<dbReference type="SUPFAM" id="SSF51182">
    <property type="entry name" value="RmlC-like cupins"/>
    <property type="match status" value="1"/>
</dbReference>
<protein>
    <submittedName>
        <fullName evidence="3">Helix-turn-helix domain-containing protein</fullName>
    </submittedName>
</protein>
<dbReference type="GO" id="GO:0003700">
    <property type="term" value="F:DNA-binding transcription factor activity"/>
    <property type="evidence" value="ECO:0007669"/>
    <property type="project" value="TreeGrafter"/>
</dbReference>
<dbReference type="InterPro" id="IPR001387">
    <property type="entry name" value="Cro/C1-type_HTH"/>
</dbReference>
<name>A0A844W764_9RHOB</name>
<dbReference type="PROSITE" id="PS50943">
    <property type="entry name" value="HTH_CROC1"/>
    <property type="match status" value="1"/>
</dbReference>
<evidence type="ECO:0000256" key="1">
    <source>
        <dbReference type="ARBA" id="ARBA00023125"/>
    </source>
</evidence>